<dbReference type="GO" id="GO:0005524">
    <property type="term" value="F:ATP binding"/>
    <property type="evidence" value="ECO:0007669"/>
    <property type="project" value="UniProtKB-KW"/>
</dbReference>
<evidence type="ECO:0000256" key="7">
    <source>
        <dbReference type="ARBA" id="ARBA00022884"/>
    </source>
</evidence>
<feature type="domain" description="Helicase C-terminal" evidence="14">
    <location>
        <begin position="354"/>
        <end position="516"/>
    </location>
</feature>
<feature type="region of interest" description="Disordered" evidence="12">
    <location>
        <begin position="1"/>
        <end position="101"/>
    </location>
</feature>
<reference evidence="15 16" key="1">
    <citation type="journal article" date="2018" name="Mol. Biol. Evol.">
        <title>Broad Genomic Sampling Reveals a Smut Pathogenic Ancestry of the Fungal Clade Ustilaginomycotina.</title>
        <authorList>
            <person name="Kijpornyongpan T."/>
            <person name="Mondo S.J."/>
            <person name="Barry K."/>
            <person name="Sandor L."/>
            <person name="Lee J."/>
            <person name="Lipzen A."/>
            <person name="Pangilinan J."/>
            <person name="LaButti K."/>
            <person name="Hainaut M."/>
            <person name="Henrissat B."/>
            <person name="Grigoriev I.V."/>
            <person name="Spatafora J.W."/>
            <person name="Aime M.C."/>
        </authorList>
    </citation>
    <scope>NUCLEOTIDE SEQUENCE [LARGE SCALE GENOMIC DNA]</scope>
    <source>
        <strain evidence="15 16">MCA 4198</strain>
    </source>
</reference>
<feature type="compositionally biased region" description="Polar residues" evidence="12">
    <location>
        <begin position="1"/>
        <end position="10"/>
    </location>
</feature>
<evidence type="ECO:0000256" key="5">
    <source>
        <dbReference type="ARBA" id="ARBA00022806"/>
    </source>
</evidence>
<dbReference type="SUPFAM" id="SSF52540">
    <property type="entry name" value="P-loop containing nucleoside triphosphate hydrolases"/>
    <property type="match status" value="1"/>
</dbReference>
<dbReference type="GO" id="GO:0016787">
    <property type="term" value="F:hydrolase activity"/>
    <property type="evidence" value="ECO:0007669"/>
    <property type="project" value="UniProtKB-KW"/>
</dbReference>
<evidence type="ECO:0000259" key="13">
    <source>
        <dbReference type="PROSITE" id="PS51192"/>
    </source>
</evidence>
<comment type="similarity">
    <text evidence="9">Belongs to the DEAD box helicase family. DDX52/ROK1 subfamily.</text>
</comment>
<dbReference type="AlphaFoldDB" id="A0A316YK72"/>
<name>A0A316YK72_9BASI</name>
<comment type="subcellular location">
    <subcellularLocation>
        <location evidence="1">Nucleus</location>
        <location evidence="1">Nucleolus</location>
    </subcellularLocation>
</comment>
<sequence length="573" mass="63606">MDIFKSLTTGLGSGFDRKRFGADMDLFSPRGKDRPGSSSASAMSDGKKRKRGVGGSTEERLPEELDFFGDQKGKAGAVVEQDEDEGGTGDEGVEESGDGEGEVIITKANVASYLRHHKIKQTGTDVPMPLVGSAWQNLKERWRVEDYLIDNLVRFGWRHPTAVQRGAMPVMLDNRDALVGAPTGSGKTLTYLLPLLHHLGAPAKKEGYRAVVVCPTNELATQIHEQLRRLGDGRKWKINVLTKPTQAEKNQKQEASKKKYDVLITTPLRLVHAIEEEEVDLSAVRYLVLDEADRLLDEGFLQQTDSILAACTHPQLRKALTSATLPSGIEELAKTFMVDECRILVGKKDGAVETVDQELMYVASEEGKLLGLRSLVQRGELKPPVLIFVQSIQRAQELFKELVYDGVHVDVIHGDRPRSQREAVVSAFKKGQIWVLICTEVLARGIDFKGVNLVINYDFPQSVQSYIHRIGRTGRAGRKGKAVTFFAREDATHLKAVVNVMRQSGCEVPEWMVKLPNASKKEKKRLKKAAPKREAVKVAAGSVPRKNDKAKRKAIVEASSKRRKTEDEQEDSK</sequence>
<feature type="compositionally biased region" description="Basic and acidic residues" evidence="12">
    <location>
        <begin position="57"/>
        <end position="73"/>
    </location>
</feature>
<evidence type="ECO:0000256" key="9">
    <source>
        <dbReference type="ARBA" id="ARBA00024355"/>
    </source>
</evidence>
<evidence type="ECO:0000256" key="6">
    <source>
        <dbReference type="ARBA" id="ARBA00022840"/>
    </source>
</evidence>
<feature type="compositionally biased region" description="Acidic residues" evidence="12">
    <location>
        <begin position="80"/>
        <end position="101"/>
    </location>
</feature>
<keyword evidence="6 11" id="KW-0067">ATP-binding</keyword>
<dbReference type="CDD" id="cd17957">
    <property type="entry name" value="DEADc_DDX52"/>
    <property type="match status" value="1"/>
</dbReference>
<dbReference type="PROSITE" id="PS00039">
    <property type="entry name" value="DEAD_ATP_HELICASE"/>
    <property type="match status" value="1"/>
</dbReference>
<evidence type="ECO:0000259" key="14">
    <source>
        <dbReference type="PROSITE" id="PS51194"/>
    </source>
</evidence>
<dbReference type="RefSeq" id="XP_025376402.1">
    <property type="nucleotide sequence ID" value="XM_025522053.1"/>
</dbReference>
<keyword evidence="3 11" id="KW-0547">Nucleotide-binding</keyword>
<evidence type="ECO:0000256" key="10">
    <source>
        <dbReference type="ARBA" id="ARBA00047984"/>
    </source>
</evidence>
<evidence type="ECO:0000256" key="1">
    <source>
        <dbReference type="ARBA" id="ARBA00004604"/>
    </source>
</evidence>
<comment type="catalytic activity">
    <reaction evidence="10">
        <text>ATP + H2O = ADP + phosphate + H(+)</text>
        <dbReference type="Rhea" id="RHEA:13065"/>
        <dbReference type="ChEBI" id="CHEBI:15377"/>
        <dbReference type="ChEBI" id="CHEBI:15378"/>
        <dbReference type="ChEBI" id="CHEBI:30616"/>
        <dbReference type="ChEBI" id="CHEBI:43474"/>
        <dbReference type="ChEBI" id="CHEBI:456216"/>
        <dbReference type="EC" id="3.6.4.13"/>
    </reaction>
</comment>
<dbReference type="GO" id="GO:0005730">
    <property type="term" value="C:nucleolus"/>
    <property type="evidence" value="ECO:0007669"/>
    <property type="project" value="UniProtKB-SubCell"/>
</dbReference>
<dbReference type="GO" id="GO:0003724">
    <property type="term" value="F:RNA helicase activity"/>
    <property type="evidence" value="ECO:0007669"/>
    <property type="project" value="UniProtKB-EC"/>
</dbReference>
<dbReference type="InterPro" id="IPR001650">
    <property type="entry name" value="Helicase_C-like"/>
</dbReference>
<dbReference type="InterPro" id="IPR050079">
    <property type="entry name" value="DEAD_box_RNA_helicase"/>
</dbReference>
<dbReference type="InParanoid" id="A0A316YK72"/>
<dbReference type="GO" id="GO:0030490">
    <property type="term" value="P:maturation of SSU-rRNA"/>
    <property type="evidence" value="ECO:0007669"/>
    <property type="project" value="InterPro"/>
</dbReference>
<proteinExistence type="inferred from homology"/>
<dbReference type="STRING" id="215250.A0A316YK72"/>
<evidence type="ECO:0000313" key="16">
    <source>
        <dbReference type="Proteomes" id="UP000245768"/>
    </source>
</evidence>
<feature type="region of interest" description="Disordered" evidence="12">
    <location>
        <begin position="519"/>
        <end position="573"/>
    </location>
</feature>
<evidence type="ECO:0000256" key="3">
    <source>
        <dbReference type="ARBA" id="ARBA00022741"/>
    </source>
</evidence>
<keyword evidence="5 11" id="KW-0347">Helicase</keyword>
<dbReference type="InterPro" id="IPR014001">
    <property type="entry name" value="Helicase_ATP-bd"/>
</dbReference>
<dbReference type="Proteomes" id="UP000245768">
    <property type="component" value="Unassembled WGS sequence"/>
</dbReference>
<dbReference type="EMBL" id="KZ819637">
    <property type="protein sequence ID" value="PWN89204.1"/>
    <property type="molecule type" value="Genomic_DNA"/>
</dbReference>
<dbReference type="InterPro" id="IPR027417">
    <property type="entry name" value="P-loop_NTPase"/>
</dbReference>
<dbReference type="FunFam" id="3.40.50.300:FF:000759">
    <property type="entry name" value="probable ATP-dependent RNA helicase DDX52"/>
    <property type="match status" value="1"/>
</dbReference>
<organism evidence="15 16">
    <name type="scientific">Acaromyces ingoldii</name>
    <dbReference type="NCBI Taxonomy" id="215250"/>
    <lineage>
        <taxon>Eukaryota</taxon>
        <taxon>Fungi</taxon>
        <taxon>Dikarya</taxon>
        <taxon>Basidiomycota</taxon>
        <taxon>Ustilaginomycotina</taxon>
        <taxon>Exobasidiomycetes</taxon>
        <taxon>Exobasidiales</taxon>
        <taxon>Cryptobasidiaceae</taxon>
        <taxon>Acaromyces</taxon>
    </lineage>
</organism>
<dbReference type="Pfam" id="PF00270">
    <property type="entry name" value="DEAD"/>
    <property type="match status" value="1"/>
</dbReference>
<dbReference type="GO" id="GO:0003723">
    <property type="term" value="F:RNA binding"/>
    <property type="evidence" value="ECO:0007669"/>
    <property type="project" value="UniProtKB-KW"/>
</dbReference>
<evidence type="ECO:0000256" key="11">
    <source>
        <dbReference type="RuleBase" id="RU000492"/>
    </source>
</evidence>
<dbReference type="PROSITE" id="PS51194">
    <property type="entry name" value="HELICASE_CTER"/>
    <property type="match status" value="1"/>
</dbReference>
<dbReference type="PANTHER" id="PTHR47959:SF15">
    <property type="entry name" value="RNA HELICASE"/>
    <property type="match status" value="1"/>
</dbReference>
<dbReference type="GeneID" id="37043969"/>
<dbReference type="CDD" id="cd18787">
    <property type="entry name" value="SF2_C_DEAD"/>
    <property type="match status" value="1"/>
</dbReference>
<dbReference type="SMART" id="SM00490">
    <property type="entry name" value="HELICc"/>
    <property type="match status" value="1"/>
</dbReference>
<feature type="compositionally biased region" description="Basic residues" evidence="12">
    <location>
        <begin position="521"/>
        <end position="530"/>
    </location>
</feature>
<evidence type="ECO:0000313" key="15">
    <source>
        <dbReference type="EMBL" id="PWN89204.1"/>
    </source>
</evidence>
<dbReference type="GO" id="GO:0005829">
    <property type="term" value="C:cytosol"/>
    <property type="evidence" value="ECO:0007669"/>
    <property type="project" value="TreeGrafter"/>
</dbReference>
<evidence type="ECO:0000256" key="2">
    <source>
        <dbReference type="ARBA" id="ARBA00012552"/>
    </source>
</evidence>
<evidence type="ECO:0000256" key="4">
    <source>
        <dbReference type="ARBA" id="ARBA00022801"/>
    </source>
</evidence>
<evidence type="ECO:0000256" key="8">
    <source>
        <dbReference type="ARBA" id="ARBA00023242"/>
    </source>
</evidence>
<keyword evidence="4 11" id="KW-0378">Hydrolase</keyword>
<dbReference type="InterPro" id="IPR044764">
    <property type="entry name" value="DDX52/Rok1_DEADc"/>
</dbReference>
<dbReference type="EC" id="3.6.4.13" evidence="2"/>
<dbReference type="Pfam" id="PF00271">
    <property type="entry name" value="Helicase_C"/>
    <property type="match status" value="1"/>
</dbReference>
<dbReference type="OrthoDB" id="360161at2759"/>
<dbReference type="PROSITE" id="PS51192">
    <property type="entry name" value="HELICASE_ATP_BIND_1"/>
    <property type="match status" value="1"/>
</dbReference>
<dbReference type="PANTHER" id="PTHR47959">
    <property type="entry name" value="ATP-DEPENDENT RNA HELICASE RHLE-RELATED"/>
    <property type="match status" value="1"/>
</dbReference>
<keyword evidence="7" id="KW-0694">RNA-binding</keyword>
<accession>A0A316YK72</accession>
<feature type="domain" description="Helicase ATP-binding" evidence="13">
    <location>
        <begin position="168"/>
        <end position="343"/>
    </location>
</feature>
<protein>
    <recommendedName>
        <fullName evidence="2">RNA helicase</fullName>
        <ecNumber evidence="2">3.6.4.13</ecNumber>
    </recommendedName>
</protein>
<keyword evidence="16" id="KW-1185">Reference proteome</keyword>
<dbReference type="SMART" id="SM00487">
    <property type="entry name" value="DEXDc"/>
    <property type="match status" value="1"/>
</dbReference>
<keyword evidence="8" id="KW-0539">Nucleus</keyword>
<gene>
    <name evidence="15" type="ORF">FA10DRAFT_267788</name>
</gene>
<evidence type="ECO:0000256" key="12">
    <source>
        <dbReference type="SAM" id="MobiDB-lite"/>
    </source>
</evidence>
<dbReference type="InterPro" id="IPR011545">
    <property type="entry name" value="DEAD/DEAH_box_helicase_dom"/>
</dbReference>
<dbReference type="FunCoup" id="A0A316YK72">
    <property type="interactions" value="520"/>
</dbReference>
<dbReference type="InterPro" id="IPR000629">
    <property type="entry name" value="RNA-helicase_DEAD-box_CS"/>
</dbReference>
<dbReference type="Gene3D" id="3.40.50.300">
    <property type="entry name" value="P-loop containing nucleotide triphosphate hydrolases"/>
    <property type="match status" value="2"/>
</dbReference>